<name>A0A3E0WDP7_9MICO</name>
<dbReference type="PANTHER" id="PTHR10587">
    <property type="entry name" value="GLYCOSYL TRANSFERASE-RELATED"/>
    <property type="match status" value="1"/>
</dbReference>
<dbReference type="CDD" id="cd10917">
    <property type="entry name" value="CE4_NodB_like_6s_7s"/>
    <property type="match status" value="1"/>
</dbReference>
<evidence type="ECO:0000313" key="6">
    <source>
        <dbReference type="Proteomes" id="UP000257080"/>
    </source>
</evidence>
<evidence type="ECO:0000256" key="2">
    <source>
        <dbReference type="ARBA" id="ARBA00022801"/>
    </source>
</evidence>
<comment type="caution">
    <text evidence="5">The sequence shown here is derived from an EMBL/GenBank/DDBJ whole genome shotgun (WGS) entry which is preliminary data.</text>
</comment>
<dbReference type="PROSITE" id="PS51677">
    <property type="entry name" value="NODB"/>
    <property type="match status" value="1"/>
</dbReference>
<dbReference type="GO" id="GO:0005975">
    <property type="term" value="P:carbohydrate metabolic process"/>
    <property type="evidence" value="ECO:0007669"/>
    <property type="project" value="InterPro"/>
</dbReference>
<dbReference type="Proteomes" id="UP000257080">
    <property type="component" value="Unassembled WGS sequence"/>
</dbReference>
<dbReference type="OrthoDB" id="9763050at2"/>
<dbReference type="InterPro" id="IPR050248">
    <property type="entry name" value="Polysacc_deacetylase_ArnD"/>
</dbReference>
<dbReference type="InterPro" id="IPR011330">
    <property type="entry name" value="Glyco_hydro/deAcase_b/a-brl"/>
</dbReference>
<keyword evidence="2" id="KW-0378">Hydrolase</keyword>
<evidence type="ECO:0000256" key="1">
    <source>
        <dbReference type="ARBA" id="ARBA00022723"/>
    </source>
</evidence>
<protein>
    <submittedName>
        <fullName evidence="5">Polysaccharide deacetylase</fullName>
    </submittedName>
</protein>
<accession>A0A3E0WDP7</accession>
<feature type="region of interest" description="Disordered" evidence="3">
    <location>
        <begin position="1"/>
        <end position="31"/>
    </location>
</feature>
<reference evidence="5 6" key="1">
    <citation type="submission" date="2017-04" db="EMBL/GenBank/DDBJ databases">
        <title>Comparative genome analysis of Subtercola boreus.</title>
        <authorList>
            <person name="Cho Y.-J."/>
            <person name="Cho A."/>
            <person name="Kim O.-S."/>
            <person name="Lee J.-I."/>
        </authorList>
    </citation>
    <scope>NUCLEOTIDE SEQUENCE [LARGE SCALE GENOMIC DNA]</scope>
    <source>
        <strain evidence="5 6">P28004</strain>
    </source>
</reference>
<dbReference type="SUPFAM" id="SSF88713">
    <property type="entry name" value="Glycoside hydrolase/deacetylase"/>
    <property type="match status" value="1"/>
</dbReference>
<dbReference type="EMBL" id="NBXE01000018">
    <property type="protein sequence ID" value="RFA27924.1"/>
    <property type="molecule type" value="Genomic_DNA"/>
</dbReference>
<dbReference type="GO" id="GO:0046872">
    <property type="term" value="F:metal ion binding"/>
    <property type="evidence" value="ECO:0007669"/>
    <property type="project" value="UniProtKB-KW"/>
</dbReference>
<feature type="compositionally biased region" description="Pro residues" evidence="3">
    <location>
        <begin position="14"/>
        <end position="28"/>
    </location>
</feature>
<sequence length="242" mass="26572">MTPTPTPTFTRTPAPTPIPTSTPTPTAPARPDLVKVAIPDGVITELPGTGNLLAWTVDDGSSSEVIRKYAEFARDTGTRLTLFANGAYEGWAENADLLRPLVATGQIQLGNHTFDHVDLTEASDDEVIEQLQKNHDFLVDTFGVDVRPDFRPPYGFHNHRTDHLAASIGYTAPVLWYGSLSDSGLITSEQLVGFAETWFLPQHIVIGHLNFTPVTEVFPQLLEIIRSRGLQTVTLDDVFLKP</sequence>
<feature type="domain" description="NodB homology" evidence="4">
    <location>
        <begin position="51"/>
        <end position="233"/>
    </location>
</feature>
<evidence type="ECO:0000313" key="5">
    <source>
        <dbReference type="EMBL" id="RFA27924.1"/>
    </source>
</evidence>
<dbReference type="GO" id="GO:0016020">
    <property type="term" value="C:membrane"/>
    <property type="evidence" value="ECO:0007669"/>
    <property type="project" value="TreeGrafter"/>
</dbReference>
<evidence type="ECO:0000259" key="4">
    <source>
        <dbReference type="PROSITE" id="PS51677"/>
    </source>
</evidence>
<evidence type="ECO:0000256" key="3">
    <source>
        <dbReference type="SAM" id="MobiDB-lite"/>
    </source>
</evidence>
<dbReference type="GO" id="GO:0016810">
    <property type="term" value="F:hydrolase activity, acting on carbon-nitrogen (but not peptide) bonds"/>
    <property type="evidence" value="ECO:0007669"/>
    <property type="project" value="InterPro"/>
</dbReference>
<dbReference type="PANTHER" id="PTHR10587:SF133">
    <property type="entry name" value="CHITIN DEACETYLASE 1-RELATED"/>
    <property type="match status" value="1"/>
</dbReference>
<dbReference type="Pfam" id="PF01522">
    <property type="entry name" value="Polysacc_deac_1"/>
    <property type="match status" value="1"/>
</dbReference>
<dbReference type="InterPro" id="IPR002509">
    <property type="entry name" value="NODB_dom"/>
</dbReference>
<dbReference type="AlphaFoldDB" id="A0A3E0WDP7"/>
<gene>
    <name evidence="5" type="ORF">B7R25_05815</name>
</gene>
<dbReference type="Gene3D" id="3.20.20.370">
    <property type="entry name" value="Glycoside hydrolase/deacetylase"/>
    <property type="match status" value="1"/>
</dbReference>
<proteinExistence type="predicted"/>
<keyword evidence="1" id="KW-0479">Metal-binding</keyword>
<organism evidence="5 6">
    <name type="scientific">Subtercola boreus</name>
    <dbReference type="NCBI Taxonomy" id="120213"/>
    <lineage>
        <taxon>Bacteria</taxon>
        <taxon>Bacillati</taxon>
        <taxon>Actinomycetota</taxon>
        <taxon>Actinomycetes</taxon>
        <taxon>Micrococcales</taxon>
        <taxon>Microbacteriaceae</taxon>
        <taxon>Subtercola</taxon>
    </lineage>
</organism>